<feature type="transmembrane region" description="Helical" evidence="2">
    <location>
        <begin position="52"/>
        <end position="71"/>
    </location>
</feature>
<feature type="region of interest" description="Disordered" evidence="1">
    <location>
        <begin position="86"/>
        <end position="155"/>
    </location>
</feature>
<evidence type="ECO:0000313" key="3">
    <source>
        <dbReference type="EMBL" id="SPD13923.1"/>
    </source>
</evidence>
<accession>A0A2N9HQ92</accession>
<reference evidence="3" key="1">
    <citation type="submission" date="2018-02" db="EMBL/GenBank/DDBJ databases">
        <authorList>
            <person name="Cohen D.B."/>
            <person name="Kent A.D."/>
        </authorList>
    </citation>
    <scope>NUCLEOTIDE SEQUENCE</scope>
</reference>
<keyword evidence="2" id="KW-1133">Transmembrane helix</keyword>
<sequence>MGDLQTVGIGHGKAWRQAWPWGGSLLRGVASGVVLSFAAWPTGWVSPSLRGHGVGLLWAVVVAGLTGVGGCTDLRKEKKKILGSRQLVLPSTTTTPASLSRHHAGKPKPPPNQPVSCFNRKPKEQREKREQKANEKKREKFSEEMRRERKKIGRNSILLPPSRRLTVLFCPTSLTQPLTPPPTSLPHTTPHAGEPSPASIFSWPKQNKRCCCAAPALCHVGVTHQQSSISRVATKPVDSHYLIFGAGRGNTGRGGSGAGRGRLLIVVVRGGVGSPMIRSRSAPLPSLV</sequence>
<protein>
    <submittedName>
        <fullName evidence="3">Uncharacterized protein</fullName>
    </submittedName>
</protein>
<evidence type="ECO:0000256" key="1">
    <source>
        <dbReference type="SAM" id="MobiDB-lite"/>
    </source>
</evidence>
<dbReference type="AlphaFoldDB" id="A0A2N9HQ92"/>
<gene>
    <name evidence="3" type="ORF">FSB_LOCUS41805</name>
</gene>
<feature type="region of interest" description="Disordered" evidence="1">
    <location>
        <begin position="177"/>
        <end position="197"/>
    </location>
</feature>
<keyword evidence="2" id="KW-0472">Membrane</keyword>
<name>A0A2N9HQ92_FAGSY</name>
<organism evidence="3">
    <name type="scientific">Fagus sylvatica</name>
    <name type="common">Beechnut</name>
    <dbReference type="NCBI Taxonomy" id="28930"/>
    <lineage>
        <taxon>Eukaryota</taxon>
        <taxon>Viridiplantae</taxon>
        <taxon>Streptophyta</taxon>
        <taxon>Embryophyta</taxon>
        <taxon>Tracheophyta</taxon>
        <taxon>Spermatophyta</taxon>
        <taxon>Magnoliopsida</taxon>
        <taxon>eudicotyledons</taxon>
        <taxon>Gunneridae</taxon>
        <taxon>Pentapetalae</taxon>
        <taxon>rosids</taxon>
        <taxon>fabids</taxon>
        <taxon>Fagales</taxon>
        <taxon>Fagaceae</taxon>
        <taxon>Fagus</taxon>
    </lineage>
</organism>
<proteinExistence type="predicted"/>
<evidence type="ECO:0000256" key="2">
    <source>
        <dbReference type="SAM" id="Phobius"/>
    </source>
</evidence>
<dbReference type="EMBL" id="OIVN01003846">
    <property type="protein sequence ID" value="SPD13923.1"/>
    <property type="molecule type" value="Genomic_DNA"/>
</dbReference>
<keyword evidence="2" id="KW-0812">Transmembrane</keyword>
<feature type="transmembrane region" description="Helical" evidence="2">
    <location>
        <begin position="21"/>
        <end position="40"/>
    </location>
</feature>
<feature type="compositionally biased region" description="Basic and acidic residues" evidence="1">
    <location>
        <begin position="121"/>
        <end position="147"/>
    </location>
</feature>